<evidence type="ECO:0000313" key="4">
    <source>
        <dbReference type="Proteomes" id="UP000295124"/>
    </source>
</evidence>
<gene>
    <name evidence="3" type="ORF">E1263_26260</name>
</gene>
<evidence type="ECO:0000313" key="3">
    <source>
        <dbReference type="EMBL" id="TDD55279.1"/>
    </source>
</evidence>
<comment type="caution">
    <text evidence="3">The sequence shown here is derived from an EMBL/GenBank/DDBJ whole genome shotgun (WGS) entry which is preliminary data.</text>
</comment>
<evidence type="ECO:0000256" key="2">
    <source>
        <dbReference type="SAM" id="SignalP"/>
    </source>
</evidence>
<sequence length="252" mass="25875">MKKILMPILVAGALVLPAACGSEQAATDSKPSTPAAVGLSQADFAPKIQAAMLAKGTFRTVSVSDDEGDKTTYTTDVKYSTDGSELSGKSDGTGEDALSLVRAGGQVYVKTPKLSKNEAQPWAKADLKSTDPKVILNGVLIRLAQMQFMTHDLIGGAPYATGFSSEPAGEATVYTMKVSLSKAAAANALGAYLTADVASGLEGKALTINVTVGKDLLPTTIALKDDDAKVVTSFSKYGDPVTVKAPAAAEVA</sequence>
<feature type="chain" id="PRO_5020671954" description="LppX_LprAFG lipoprotein" evidence="2">
    <location>
        <begin position="26"/>
        <end position="252"/>
    </location>
</feature>
<keyword evidence="4" id="KW-1185">Reference proteome</keyword>
<name>A0A4R4ZDC5_9ACTN</name>
<reference evidence="3 4" key="1">
    <citation type="submission" date="2019-03" db="EMBL/GenBank/DDBJ databases">
        <title>Draft genome sequences of novel Actinobacteria.</title>
        <authorList>
            <person name="Sahin N."/>
            <person name="Ay H."/>
            <person name="Saygin H."/>
        </authorList>
    </citation>
    <scope>NUCLEOTIDE SEQUENCE [LARGE SCALE GENOMIC DNA]</scope>
    <source>
        <strain evidence="3 4">JCM 13523</strain>
    </source>
</reference>
<dbReference type="Proteomes" id="UP000295124">
    <property type="component" value="Unassembled WGS sequence"/>
</dbReference>
<protein>
    <recommendedName>
        <fullName evidence="5">LppX_LprAFG lipoprotein</fullName>
    </recommendedName>
</protein>
<feature type="compositionally biased region" description="Polar residues" evidence="1">
    <location>
        <begin position="71"/>
        <end position="84"/>
    </location>
</feature>
<dbReference type="OrthoDB" id="3781094at2"/>
<dbReference type="Gene3D" id="2.50.20.20">
    <property type="match status" value="1"/>
</dbReference>
<organism evidence="3 4">
    <name type="scientific">Kribbella antibiotica</name>
    <dbReference type="NCBI Taxonomy" id="190195"/>
    <lineage>
        <taxon>Bacteria</taxon>
        <taxon>Bacillati</taxon>
        <taxon>Actinomycetota</taxon>
        <taxon>Actinomycetes</taxon>
        <taxon>Propionibacteriales</taxon>
        <taxon>Kribbellaceae</taxon>
        <taxon>Kribbella</taxon>
    </lineage>
</organism>
<keyword evidence="2" id="KW-0732">Signal</keyword>
<evidence type="ECO:0008006" key="5">
    <source>
        <dbReference type="Google" id="ProtNLM"/>
    </source>
</evidence>
<feature type="signal peptide" evidence="2">
    <location>
        <begin position="1"/>
        <end position="25"/>
    </location>
</feature>
<dbReference type="EMBL" id="SMKX01000089">
    <property type="protein sequence ID" value="TDD55279.1"/>
    <property type="molecule type" value="Genomic_DNA"/>
</dbReference>
<evidence type="ECO:0000256" key="1">
    <source>
        <dbReference type="SAM" id="MobiDB-lite"/>
    </source>
</evidence>
<feature type="region of interest" description="Disordered" evidence="1">
    <location>
        <begin position="63"/>
        <end position="95"/>
    </location>
</feature>
<accession>A0A4R4ZDC5</accession>
<dbReference type="RefSeq" id="WP_132171968.1">
    <property type="nucleotide sequence ID" value="NZ_SMKX01000089.1"/>
</dbReference>
<proteinExistence type="predicted"/>
<dbReference type="AlphaFoldDB" id="A0A4R4ZDC5"/>